<dbReference type="Pfam" id="PF01915">
    <property type="entry name" value="Glyco_hydro_3_C"/>
    <property type="match status" value="1"/>
</dbReference>
<feature type="domain" description="ExoP galactose-binding-like" evidence="4">
    <location>
        <begin position="647"/>
        <end position="799"/>
    </location>
</feature>
<dbReference type="Pfam" id="PF18559">
    <property type="entry name" value="Exop_C"/>
    <property type="match status" value="1"/>
</dbReference>
<proteinExistence type="predicted"/>
<dbReference type="InterPro" id="IPR036881">
    <property type="entry name" value="Glyco_hydro_3_C_sf"/>
</dbReference>
<evidence type="ECO:0000256" key="1">
    <source>
        <dbReference type="ARBA" id="ARBA00022801"/>
    </source>
</evidence>
<evidence type="ECO:0000259" key="2">
    <source>
        <dbReference type="Pfam" id="PF00933"/>
    </source>
</evidence>
<reference evidence="5 6" key="1">
    <citation type="submission" date="2017-07" db="EMBL/GenBank/DDBJ databases">
        <authorList>
            <person name="Sun Z.S."/>
            <person name="Albrecht U."/>
            <person name="Echele G."/>
            <person name="Lee C.C."/>
        </authorList>
    </citation>
    <scope>NUCLEOTIDE SEQUENCE [LARGE SCALE GENOMIC DNA]</scope>
    <source>
        <strain evidence="5 6">CGMCC 1.12710</strain>
    </source>
</reference>
<dbReference type="GO" id="GO:0009251">
    <property type="term" value="P:glucan catabolic process"/>
    <property type="evidence" value="ECO:0007669"/>
    <property type="project" value="TreeGrafter"/>
</dbReference>
<dbReference type="Pfam" id="PF00933">
    <property type="entry name" value="Glyco_hydro_3"/>
    <property type="match status" value="1"/>
</dbReference>
<evidence type="ECO:0000259" key="4">
    <source>
        <dbReference type="Pfam" id="PF18559"/>
    </source>
</evidence>
<dbReference type="InterPro" id="IPR051915">
    <property type="entry name" value="Cellulose_Degrad_GH3"/>
</dbReference>
<dbReference type="GO" id="GO:0008422">
    <property type="term" value="F:beta-glucosidase activity"/>
    <property type="evidence" value="ECO:0007669"/>
    <property type="project" value="TreeGrafter"/>
</dbReference>
<keyword evidence="1" id="KW-0378">Hydrolase</keyword>
<dbReference type="InterPro" id="IPR001764">
    <property type="entry name" value="Glyco_hydro_3_N"/>
</dbReference>
<dbReference type="AlphaFoldDB" id="A0A239PX36"/>
<organism evidence="5 6">
    <name type="scientific">Amphiplicatus metriothermophilus</name>
    <dbReference type="NCBI Taxonomy" id="1519374"/>
    <lineage>
        <taxon>Bacteria</taxon>
        <taxon>Pseudomonadati</taxon>
        <taxon>Pseudomonadota</taxon>
        <taxon>Alphaproteobacteria</taxon>
        <taxon>Parvularculales</taxon>
        <taxon>Parvularculaceae</taxon>
        <taxon>Amphiplicatus</taxon>
    </lineage>
</organism>
<evidence type="ECO:0000259" key="3">
    <source>
        <dbReference type="Pfam" id="PF01915"/>
    </source>
</evidence>
<dbReference type="PANTHER" id="PTHR30620">
    <property type="entry name" value="PERIPLASMIC BETA-GLUCOSIDASE-RELATED"/>
    <property type="match status" value="1"/>
</dbReference>
<dbReference type="Gene3D" id="2.60.120.430">
    <property type="entry name" value="Galactose-binding lectin"/>
    <property type="match status" value="1"/>
</dbReference>
<protein>
    <submittedName>
        <fullName evidence="5">Beta-glucosidase</fullName>
    </submittedName>
</protein>
<dbReference type="SUPFAM" id="SSF51445">
    <property type="entry name" value="(Trans)glycosidases"/>
    <property type="match status" value="1"/>
</dbReference>
<dbReference type="InterPro" id="IPR036962">
    <property type="entry name" value="Glyco_hydro_3_N_sf"/>
</dbReference>
<feature type="domain" description="Glycoside hydrolase family 3 C-terminal" evidence="3">
    <location>
        <begin position="401"/>
        <end position="613"/>
    </location>
</feature>
<sequence length="813" mass="86954">MTETKVRPDLWPVCAPAGLRDEATETRVAALLAGMTVEEKVGQIIQADIASIEPADLLTYRLGSILNGANSAPGGDNHAPASAYLALADAFYEASVDPAGGAAAIPVLWGTDAVHGHNNIVGATIFPHNIGLGAARDPDLIREIGRVTAREMQATGMDWTFAPTLAVARDDRWGRTYESYSEDPEIVAEYAAAMVEGLQGALGTADFLRGEHVIATAKHFLGDGGTKGGVDQGDNPATEEALRDIHAAGYPPAIAAGVQTVMASFNSWRGEKLHGHRSLLTDILKGRMGFDGFVVGDWNGHGQVEGCTNDSCAPVVNAGVDMVMAPDSWRALYRNTLEQVRSGEISTARLDDAVRRILRVKVRYGLFERGRPSGRPNAGDFSLLGAPAHRALARRAVRESLVLLKNNGGLLPLDPRGRILVAGDGAHNIPKQCGGWTITWLGEGNVNDDFPNGQSIYDGLREAIEAAGGQAILSEDGRWREKPDAAIVVFGENPYAEFQGDRRHLDFEDEAPLRLMRRLKGEGVPVVAVFFSGRPLYVNPEINAADAFVAAFLPGTEGGGVADVLLRRPDGAVNHDFTGRLSFSWPKTPTQTPLNRGDPDYDPLFPYGYGLSYRDPKDLPRLDEAAFDPSAEDGSGEIVRAGRARPPYRMILSAGDETVAVEGAAATTADGRLRLRAVDRKAQEDARLVEWTGPGRLAVEGPAQDLTRQASARMALVFSYAVDVAPAAAVRVGIECGERGAGLADMMETFRAAEGEGWRRAEILLSDLVAEADALRAVVAPFVVESDGPLGLRLSDIRIAMRERAGAQASQED</sequence>
<dbReference type="PANTHER" id="PTHR30620:SF77">
    <property type="entry name" value="LYSOSOMAL BETA GLUCOSIDASE-LIKE"/>
    <property type="match status" value="1"/>
</dbReference>
<dbReference type="Gene3D" id="3.40.50.1700">
    <property type="entry name" value="Glycoside hydrolase family 3 C-terminal domain"/>
    <property type="match status" value="1"/>
</dbReference>
<accession>A0A239PX36</accession>
<dbReference type="Proteomes" id="UP000198346">
    <property type="component" value="Unassembled WGS sequence"/>
</dbReference>
<gene>
    <name evidence="5" type="ORF">SAMN06297382_2482</name>
</gene>
<evidence type="ECO:0000313" key="6">
    <source>
        <dbReference type="Proteomes" id="UP000198346"/>
    </source>
</evidence>
<feature type="domain" description="Glycoside hydrolase family 3 N-terminal" evidence="2">
    <location>
        <begin position="36"/>
        <end position="360"/>
    </location>
</feature>
<dbReference type="Gene3D" id="3.20.20.300">
    <property type="entry name" value="Glycoside hydrolase, family 3, N-terminal domain"/>
    <property type="match status" value="1"/>
</dbReference>
<dbReference type="EMBL" id="FZQA01000006">
    <property type="protein sequence ID" value="SNT74891.1"/>
    <property type="molecule type" value="Genomic_DNA"/>
</dbReference>
<name>A0A239PX36_9PROT</name>
<dbReference type="InterPro" id="IPR017853">
    <property type="entry name" value="GH"/>
</dbReference>
<dbReference type="InterPro" id="IPR002772">
    <property type="entry name" value="Glyco_hydro_3_C"/>
</dbReference>
<dbReference type="InterPro" id="IPR041443">
    <property type="entry name" value="Exop_C"/>
</dbReference>
<dbReference type="OrthoDB" id="9781691at2"/>
<dbReference type="SUPFAM" id="SSF52279">
    <property type="entry name" value="Beta-D-glucan exohydrolase, C-terminal domain"/>
    <property type="match status" value="1"/>
</dbReference>
<dbReference type="PRINTS" id="PR00133">
    <property type="entry name" value="GLHYDRLASE3"/>
</dbReference>
<keyword evidence="6" id="KW-1185">Reference proteome</keyword>
<dbReference type="RefSeq" id="WP_159462496.1">
    <property type="nucleotide sequence ID" value="NZ_FZQA01000006.1"/>
</dbReference>
<evidence type="ECO:0000313" key="5">
    <source>
        <dbReference type="EMBL" id="SNT74891.1"/>
    </source>
</evidence>